<protein>
    <recommendedName>
        <fullName evidence="6">Restriction endonuclease subunit S</fullName>
    </recommendedName>
</protein>
<comment type="caution">
    <text evidence="4">The sequence shown here is derived from an EMBL/GenBank/DDBJ whole genome shotgun (WGS) entry which is preliminary data.</text>
</comment>
<keyword evidence="2" id="KW-0238">DNA-binding</keyword>
<name>A0ABQ6UIQ9_9ACTN</name>
<dbReference type="InterPro" id="IPR044946">
    <property type="entry name" value="Restrct_endonuc_typeI_TRD_sf"/>
</dbReference>
<keyword evidence="3" id="KW-0175">Coiled coil</keyword>
<feature type="coiled-coil region" evidence="3">
    <location>
        <begin position="280"/>
        <end position="307"/>
    </location>
</feature>
<dbReference type="Proteomes" id="UP000471364">
    <property type="component" value="Unassembled WGS sequence"/>
</dbReference>
<organism evidence="4 5">
    <name type="scientific">Micromonospora aurantiaca</name>
    <name type="common">nom. illeg.</name>
    <dbReference type="NCBI Taxonomy" id="47850"/>
    <lineage>
        <taxon>Bacteria</taxon>
        <taxon>Bacillati</taxon>
        <taxon>Actinomycetota</taxon>
        <taxon>Actinomycetes</taxon>
        <taxon>Micromonosporales</taxon>
        <taxon>Micromonosporaceae</taxon>
        <taxon>Micromonospora</taxon>
    </lineage>
</organism>
<evidence type="ECO:0000256" key="3">
    <source>
        <dbReference type="SAM" id="Coils"/>
    </source>
</evidence>
<proteinExistence type="predicted"/>
<evidence type="ECO:0000256" key="1">
    <source>
        <dbReference type="ARBA" id="ARBA00022747"/>
    </source>
</evidence>
<keyword evidence="5" id="KW-1185">Reference proteome</keyword>
<dbReference type="PANTHER" id="PTHR30408:SF12">
    <property type="entry name" value="TYPE I RESTRICTION ENZYME MJAVIII SPECIFICITY SUBUNIT"/>
    <property type="match status" value="1"/>
</dbReference>
<dbReference type="SUPFAM" id="SSF116734">
    <property type="entry name" value="DNA methylase specificity domain"/>
    <property type="match status" value="2"/>
</dbReference>
<evidence type="ECO:0000313" key="4">
    <source>
        <dbReference type="EMBL" id="KAB1116751.1"/>
    </source>
</evidence>
<evidence type="ECO:0000313" key="5">
    <source>
        <dbReference type="Proteomes" id="UP000471364"/>
    </source>
</evidence>
<dbReference type="InterPro" id="IPR052021">
    <property type="entry name" value="Type-I_RS_S_subunit"/>
</dbReference>
<keyword evidence="1" id="KW-0680">Restriction system</keyword>
<dbReference type="EMBL" id="WAAR01000036">
    <property type="protein sequence ID" value="KAB1116751.1"/>
    <property type="molecule type" value="Genomic_DNA"/>
</dbReference>
<gene>
    <name evidence="4" type="ORF">F6X54_10690</name>
</gene>
<accession>A0ABQ6UIQ9</accession>
<reference evidence="4 5" key="1">
    <citation type="submission" date="2019-09" db="EMBL/GenBank/DDBJ databases">
        <title>High taxonomic diversity of Micromonospora strains isolated from Medicago sativa nodules in different geographical locations.</title>
        <authorList>
            <person name="Martinez-Hidalgo P."/>
            <person name="Flores-Felix J.D."/>
            <person name="Velazquez E."/>
            <person name="Brau L."/>
            <person name="Trujillo M.E."/>
            <person name="Martinez-Molina E."/>
        </authorList>
    </citation>
    <scope>NUCLEOTIDE SEQUENCE [LARGE SCALE GENOMIC DNA]</scope>
    <source>
        <strain evidence="4 5">ALFB5</strain>
    </source>
</reference>
<evidence type="ECO:0008006" key="6">
    <source>
        <dbReference type="Google" id="ProtNLM"/>
    </source>
</evidence>
<sequence length="329" mass="36337">MDTQQGAFDVVSADLDGALATNEFPLYEVDEEEADARFLLLNFQRSEVLRQIGAMRAGSEGRARWKEIDFEAWMVPVPPLPVQERIVEIIGAVDDQISALAAEAGALSAVLRRRRADLITDDSLEAVKAEHAFDFSTGVRRTPDRATGPYMTPYLRSANVGYGTLDLSDVLEMNYDPTEREKFGLRYGDVLVSEGSASAKAVGMPAMWREELPAPVCTQMTLLRLRALDGVCIPEFVFHWSMWAYESRAFLDVAGGTNIKHISAKRAKGMAVHLPSLDRQREMAVELDAMESALQAARTEASRLSEVRAALLSGLLDRTINIESAELEV</sequence>
<dbReference type="PANTHER" id="PTHR30408">
    <property type="entry name" value="TYPE-1 RESTRICTION ENZYME ECOKI SPECIFICITY PROTEIN"/>
    <property type="match status" value="1"/>
</dbReference>
<evidence type="ECO:0000256" key="2">
    <source>
        <dbReference type="ARBA" id="ARBA00023125"/>
    </source>
</evidence>
<dbReference type="Gene3D" id="3.90.220.20">
    <property type="entry name" value="DNA methylase specificity domains"/>
    <property type="match status" value="2"/>
</dbReference>